<gene>
    <name evidence="2" type="ORF">A2945_05085</name>
</gene>
<accession>A0A1G2CDN4</accession>
<organism evidence="2 3">
    <name type="scientific">Candidatus Liptonbacteria bacterium RIFCSPLOWO2_01_FULL_52_25</name>
    <dbReference type="NCBI Taxonomy" id="1798650"/>
    <lineage>
        <taxon>Bacteria</taxon>
        <taxon>Candidatus Liptoniibacteriota</taxon>
    </lineage>
</organism>
<feature type="transmembrane region" description="Helical" evidence="1">
    <location>
        <begin position="31"/>
        <end position="48"/>
    </location>
</feature>
<protein>
    <recommendedName>
        <fullName evidence="4">DUF3137 domain-containing protein</fullName>
    </recommendedName>
</protein>
<evidence type="ECO:0000313" key="3">
    <source>
        <dbReference type="Proteomes" id="UP000178880"/>
    </source>
</evidence>
<keyword evidence="1" id="KW-1133">Transmembrane helix</keyword>
<proteinExistence type="predicted"/>
<sequence length="278" mass="31747">MEDKNPKPGSREADIAESVSKIAWHLVARKYRYISVAVAAGAVALAFLDLRLSLAVVLVFFGIMSAKAGKFFMRYFAEANGLKYEEYARVDSATGRLFKLGHGQDIANVIHGDFSGRPMRLFNFNYTTGSSKHVRRHPFTVLEVDFEKTVFPYILLQSRMMSKHAATDSWGNDKDRTIPLEEVFQKSFSLYVTQGYETEALQIFTPGTLGFLVQNSADFSIEFAEDKMYIYDDKNISNRKELQKLYDVAWKIFELLGPLLNRLHDDFSALHPYYKDGK</sequence>
<evidence type="ECO:0000256" key="1">
    <source>
        <dbReference type="SAM" id="Phobius"/>
    </source>
</evidence>
<dbReference type="EMBL" id="MHLA01000017">
    <property type="protein sequence ID" value="OGY99311.1"/>
    <property type="molecule type" value="Genomic_DNA"/>
</dbReference>
<name>A0A1G2CDN4_9BACT</name>
<evidence type="ECO:0000313" key="2">
    <source>
        <dbReference type="EMBL" id="OGY99311.1"/>
    </source>
</evidence>
<comment type="caution">
    <text evidence="2">The sequence shown here is derived from an EMBL/GenBank/DDBJ whole genome shotgun (WGS) entry which is preliminary data.</text>
</comment>
<dbReference type="Proteomes" id="UP000178880">
    <property type="component" value="Unassembled WGS sequence"/>
</dbReference>
<dbReference type="STRING" id="1798650.A2945_05085"/>
<keyword evidence="1" id="KW-0812">Transmembrane</keyword>
<reference evidence="2 3" key="1">
    <citation type="journal article" date="2016" name="Nat. Commun.">
        <title>Thousands of microbial genomes shed light on interconnected biogeochemical processes in an aquifer system.</title>
        <authorList>
            <person name="Anantharaman K."/>
            <person name="Brown C.T."/>
            <person name="Hug L.A."/>
            <person name="Sharon I."/>
            <person name="Castelle C.J."/>
            <person name="Probst A.J."/>
            <person name="Thomas B.C."/>
            <person name="Singh A."/>
            <person name="Wilkins M.J."/>
            <person name="Karaoz U."/>
            <person name="Brodie E.L."/>
            <person name="Williams K.H."/>
            <person name="Hubbard S.S."/>
            <person name="Banfield J.F."/>
        </authorList>
    </citation>
    <scope>NUCLEOTIDE SEQUENCE [LARGE SCALE GENOMIC DNA]</scope>
</reference>
<dbReference type="AlphaFoldDB" id="A0A1G2CDN4"/>
<evidence type="ECO:0008006" key="4">
    <source>
        <dbReference type="Google" id="ProtNLM"/>
    </source>
</evidence>
<keyword evidence="1" id="KW-0472">Membrane</keyword>